<evidence type="ECO:0000313" key="2">
    <source>
        <dbReference type="Proteomes" id="UP000260721"/>
    </source>
</evidence>
<evidence type="ECO:0000313" key="1">
    <source>
        <dbReference type="EMBL" id="RGD74823.1"/>
    </source>
</evidence>
<organism evidence="1 2">
    <name type="scientific">Faecalicoccus pleomorphus</name>
    <dbReference type="NCBI Taxonomy" id="1323"/>
    <lineage>
        <taxon>Bacteria</taxon>
        <taxon>Bacillati</taxon>
        <taxon>Bacillota</taxon>
        <taxon>Erysipelotrichia</taxon>
        <taxon>Erysipelotrichales</taxon>
        <taxon>Erysipelotrichaceae</taxon>
        <taxon>Faecalicoccus</taxon>
    </lineage>
</organism>
<gene>
    <name evidence="1" type="ORF">DXC78_09300</name>
</gene>
<reference evidence="1 2" key="1">
    <citation type="submission" date="2018-08" db="EMBL/GenBank/DDBJ databases">
        <title>A genome reference for cultivated species of the human gut microbiota.</title>
        <authorList>
            <person name="Zou Y."/>
            <person name="Xue W."/>
            <person name="Luo G."/>
        </authorList>
    </citation>
    <scope>NUCLEOTIDE SEQUENCE [LARGE SCALE GENOMIC DNA]</scope>
    <source>
        <strain evidence="1 2">TF08-11</strain>
    </source>
</reference>
<name>A0A3E3E009_9FIRM</name>
<dbReference type="AlphaFoldDB" id="A0A3E3E009"/>
<dbReference type="Proteomes" id="UP000260721">
    <property type="component" value="Unassembled WGS sequence"/>
</dbReference>
<protein>
    <submittedName>
        <fullName evidence="1">Uncharacterized protein</fullName>
    </submittedName>
</protein>
<proteinExistence type="predicted"/>
<dbReference type="RefSeq" id="WP_117446767.1">
    <property type="nucleotide sequence ID" value="NZ_JBFBOW010000001.1"/>
</dbReference>
<sequence>MTDEKFYEAKKLKEQLSELHSMLMDLKGANSGKIELSHQYERSNLDLSEVTIEAFINGVKKAIEEKKEEFERI</sequence>
<dbReference type="EMBL" id="QUSK01000021">
    <property type="protein sequence ID" value="RGD74823.1"/>
    <property type="molecule type" value="Genomic_DNA"/>
</dbReference>
<comment type="caution">
    <text evidence="1">The sequence shown here is derived from an EMBL/GenBank/DDBJ whole genome shotgun (WGS) entry which is preliminary data.</text>
</comment>
<accession>A0A3E3E009</accession>